<sequence length="49" mass="5537">MEPFTNEATNEVIFTQTENLQRNCLISTIQKLPVKDMSSAYNCLAQTSL</sequence>
<organism evidence="1 2">
    <name type="scientific">Ambispora leptoticha</name>
    <dbReference type="NCBI Taxonomy" id="144679"/>
    <lineage>
        <taxon>Eukaryota</taxon>
        <taxon>Fungi</taxon>
        <taxon>Fungi incertae sedis</taxon>
        <taxon>Mucoromycota</taxon>
        <taxon>Glomeromycotina</taxon>
        <taxon>Glomeromycetes</taxon>
        <taxon>Archaeosporales</taxon>
        <taxon>Ambisporaceae</taxon>
        <taxon>Ambispora</taxon>
    </lineage>
</organism>
<evidence type="ECO:0000313" key="2">
    <source>
        <dbReference type="Proteomes" id="UP000789508"/>
    </source>
</evidence>
<comment type="caution">
    <text evidence="1">The sequence shown here is derived from an EMBL/GenBank/DDBJ whole genome shotgun (WGS) entry which is preliminary data.</text>
</comment>
<name>A0A9N9FXE6_9GLOM</name>
<accession>A0A9N9FXE6</accession>
<dbReference type="AlphaFoldDB" id="A0A9N9FXE6"/>
<evidence type="ECO:0000313" key="1">
    <source>
        <dbReference type="EMBL" id="CAG8564212.1"/>
    </source>
</evidence>
<keyword evidence="2" id="KW-1185">Reference proteome</keyword>
<reference evidence="1" key="1">
    <citation type="submission" date="2021-06" db="EMBL/GenBank/DDBJ databases">
        <authorList>
            <person name="Kallberg Y."/>
            <person name="Tangrot J."/>
            <person name="Rosling A."/>
        </authorList>
    </citation>
    <scope>NUCLEOTIDE SEQUENCE</scope>
    <source>
        <strain evidence="1">FL130A</strain>
    </source>
</reference>
<dbReference type="EMBL" id="CAJVPS010002272">
    <property type="protein sequence ID" value="CAG8564212.1"/>
    <property type="molecule type" value="Genomic_DNA"/>
</dbReference>
<dbReference type="Proteomes" id="UP000789508">
    <property type="component" value="Unassembled WGS sequence"/>
</dbReference>
<proteinExistence type="predicted"/>
<gene>
    <name evidence="1" type="ORF">ALEPTO_LOCUS6499</name>
</gene>
<protein>
    <submittedName>
        <fullName evidence="1">3177_t:CDS:1</fullName>
    </submittedName>
</protein>